<gene>
    <name evidence="3" type="ORF">EJ05DRAFT_41885</name>
</gene>
<proteinExistence type="predicted"/>
<feature type="chain" id="PRO_5025390032" evidence="2">
    <location>
        <begin position="20"/>
        <end position="192"/>
    </location>
</feature>
<feature type="compositionally biased region" description="Basic and acidic residues" evidence="1">
    <location>
        <begin position="177"/>
        <end position="192"/>
    </location>
</feature>
<evidence type="ECO:0000256" key="2">
    <source>
        <dbReference type="SAM" id="SignalP"/>
    </source>
</evidence>
<name>A0A6A6WN57_9PEZI</name>
<keyword evidence="4" id="KW-1185">Reference proteome</keyword>
<feature type="signal peptide" evidence="2">
    <location>
        <begin position="1"/>
        <end position="19"/>
    </location>
</feature>
<dbReference type="Proteomes" id="UP000799437">
    <property type="component" value="Unassembled WGS sequence"/>
</dbReference>
<dbReference type="GeneID" id="54482506"/>
<evidence type="ECO:0000256" key="1">
    <source>
        <dbReference type="SAM" id="MobiDB-lite"/>
    </source>
</evidence>
<sequence>MVQLSNLLVGLTLASMAVALPAANMDIAPAANYRRLPQPEHDAAWEATLVKKHGGPGHHDGPPKPDPSSSWGHGKNEKRHGGRPEHNSHPGAPSPTDGYHHGHLNKRHGGHDGHYPPGAPHPTGSPHHEGQYGRNSFMKRHGPHHNGPWRPSPTGYVARHEEHKPHHPKPTGGYEPHPGHGDWHVPQPKQKD</sequence>
<organism evidence="3 4">
    <name type="scientific">Pseudovirgaria hyperparasitica</name>
    <dbReference type="NCBI Taxonomy" id="470096"/>
    <lineage>
        <taxon>Eukaryota</taxon>
        <taxon>Fungi</taxon>
        <taxon>Dikarya</taxon>
        <taxon>Ascomycota</taxon>
        <taxon>Pezizomycotina</taxon>
        <taxon>Dothideomycetes</taxon>
        <taxon>Dothideomycetes incertae sedis</taxon>
        <taxon>Acrospermales</taxon>
        <taxon>Acrospermaceae</taxon>
        <taxon>Pseudovirgaria</taxon>
    </lineage>
</organism>
<accession>A0A6A6WN57</accession>
<evidence type="ECO:0000313" key="3">
    <source>
        <dbReference type="EMBL" id="KAF2763516.1"/>
    </source>
</evidence>
<dbReference type="RefSeq" id="XP_033605967.1">
    <property type="nucleotide sequence ID" value="XM_033741452.1"/>
</dbReference>
<dbReference type="AlphaFoldDB" id="A0A6A6WN57"/>
<feature type="region of interest" description="Disordered" evidence="1">
    <location>
        <begin position="51"/>
        <end position="192"/>
    </location>
</feature>
<reference evidence="3" key="1">
    <citation type="journal article" date="2020" name="Stud. Mycol.">
        <title>101 Dothideomycetes genomes: a test case for predicting lifestyles and emergence of pathogens.</title>
        <authorList>
            <person name="Haridas S."/>
            <person name="Albert R."/>
            <person name="Binder M."/>
            <person name="Bloem J."/>
            <person name="Labutti K."/>
            <person name="Salamov A."/>
            <person name="Andreopoulos B."/>
            <person name="Baker S."/>
            <person name="Barry K."/>
            <person name="Bills G."/>
            <person name="Bluhm B."/>
            <person name="Cannon C."/>
            <person name="Castanera R."/>
            <person name="Culley D."/>
            <person name="Daum C."/>
            <person name="Ezra D."/>
            <person name="Gonzalez J."/>
            <person name="Henrissat B."/>
            <person name="Kuo A."/>
            <person name="Liang C."/>
            <person name="Lipzen A."/>
            <person name="Lutzoni F."/>
            <person name="Magnuson J."/>
            <person name="Mondo S."/>
            <person name="Nolan M."/>
            <person name="Ohm R."/>
            <person name="Pangilinan J."/>
            <person name="Park H.-J."/>
            <person name="Ramirez L."/>
            <person name="Alfaro M."/>
            <person name="Sun H."/>
            <person name="Tritt A."/>
            <person name="Yoshinaga Y."/>
            <person name="Zwiers L.-H."/>
            <person name="Turgeon B."/>
            <person name="Goodwin S."/>
            <person name="Spatafora J."/>
            <person name="Crous P."/>
            <person name="Grigoriev I."/>
        </authorList>
    </citation>
    <scope>NUCLEOTIDE SEQUENCE</scope>
    <source>
        <strain evidence="3">CBS 121739</strain>
    </source>
</reference>
<keyword evidence="2" id="KW-0732">Signal</keyword>
<evidence type="ECO:0000313" key="4">
    <source>
        <dbReference type="Proteomes" id="UP000799437"/>
    </source>
</evidence>
<dbReference type="EMBL" id="ML996565">
    <property type="protein sequence ID" value="KAF2763516.1"/>
    <property type="molecule type" value="Genomic_DNA"/>
</dbReference>
<protein>
    <submittedName>
        <fullName evidence="3">Uncharacterized protein</fullName>
    </submittedName>
</protein>